<evidence type="ECO:0000259" key="3">
    <source>
        <dbReference type="Pfam" id="PF01551"/>
    </source>
</evidence>
<feature type="signal peptide" evidence="2">
    <location>
        <begin position="1"/>
        <end position="29"/>
    </location>
</feature>
<feature type="compositionally biased region" description="Low complexity" evidence="1">
    <location>
        <begin position="39"/>
        <end position="50"/>
    </location>
</feature>
<evidence type="ECO:0000256" key="1">
    <source>
        <dbReference type="SAM" id="MobiDB-lite"/>
    </source>
</evidence>
<name>A0A2Y9C7V3_9MICO</name>
<dbReference type="InterPro" id="IPR011055">
    <property type="entry name" value="Dup_hybrid_motif"/>
</dbReference>
<keyword evidence="2" id="KW-0732">Signal</keyword>
<proteinExistence type="predicted"/>
<evidence type="ECO:0000313" key="4">
    <source>
        <dbReference type="EMBL" id="SSA46893.1"/>
    </source>
</evidence>
<gene>
    <name evidence="4" type="ORF">SAMN05216184_11919</name>
</gene>
<dbReference type="SUPFAM" id="SSF51261">
    <property type="entry name" value="Duplicated hybrid motif"/>
    <property type="match status" value="1"/>
</dbReference>
<accession>A0A2Y9C7V3</accession>
<sequence>MRSAIVGVLAASTIVAPLLGTVCMDPAHAHPGETRQGVPATTPEASAPAEPGLPSPLYATDDPTADAAAPTRSEEQAARTAEREPIEEPLDVEEPLEKVVPDLELLAEERATAAAEPPPPTFVMPLGQNTFRVSSSYGGRTDPFNGAAAFHEGVDLAAPMDTPIYAVADGVVDYVGPGKDGRSSMIIVIAHDVAGQRFYSWYNHMYADDLYVQEGQSVSAGEVIAGVGSNGRSTGPHLHFEIHTDDALTTTDPLAWLGEREAVDISALS</sequence>
<dbReference type="EMBL" id="UETB01000019">
    <property type="protein sequence ID" value="SSA46893.1"/>
    <property type="molecule type" value="Genomic_DNA"/>
</dbReference>
<dbReference type="OrthoDB" id="1099523at2"/>
<dbReference type="GO" id="GO:0004222">
    <property type="term" value="F:metalloendopeptidase activity"/>
    <property type="evidence" value="ECO:0007669"/>
    <property type="project" value="TreeGrafter"/>
</dbReference>
<dbReference type="Proteomes" id="UP000250222">
    <property type="component" value="Unassembled WGS sequence"/>
</dbReference>
<protein>
    <submittedName>
        <fullName evidence="4">Murein DD-endopeptidase MepM and murein hydrolase activator NlpD, contain LysM domain</fullName>
    </submittedName>
</protein>
<dbReference type="Gene3D" id="2.70.70.10">
    <property type="entry name" value="Glucose Permease (Domain IIA)"/>
    <property type="match status" value="1"/>
</dbReference>
<reference evidence="4 5" key="1">
    <citation type="submission" date="2016-10" db="EMBL/GenBank/DDBJ databases">
        <authorList>
            <person name="Cai Z."/>
        </authorList>
    </citation>
    <scope>NUCLEOTIDE SEQUENCE [LARGE SCALE GENOMIC DNA]</scope>
    <source>
        <strain evidence="4 5">CGMCC 1.10826</strain>
    </source>
</reference>
<feature type="chain" id="PRO_5030062030" evidence="2">
    <location>
        <begin position="30"/>
        <end position="269"/>
    </location>
</feature>
<dbReference type="PANTHER" id="PTHR21666">
    <property type="entry name" value="PEPTIDASE-RELATED"/>
    <property type="match status" value="1"/>
</dbReference>
<keyword evidence="5" id="KW-1185">Reference proteome</keyword>
<feature type="region of interest" description="Disordered" evidence="1">
    <location>
        <begin position="30"/>
        <end position="94"/>
    </location>
</feature>
<evidence type="ECO:0000313" key="5">
    <source>
        <dbReference type="Proteomes" id="UP000250222"/>
    </source>
</evidence>
<dbReference type="RefSeq" id="WP_110853800.1">
    <property type="nucleotide sequence ID" value="NZ_QKLZ01000019.1"/>
</dbReference>
<dbReference type="InterPro" id="IPR016047">
    <property type="entry name" value="M23ase_b-sheet_dom"/>
</dbReference>
<organism evidence="4 5">
    <name type="scientific">Georgenia satyanarayanai</name>
    <dbReference type="NCBI Taxonomy" id="860221"/>
    <lineage>
        <taxon>Bacteria</taxon>
        <taxon>Bacillati</taxon>
        <taxon>Actinomycetota</taxon>
        <taxon>Actinomycetes</taxon>
        <taxon>Micrococcales</taxon>
        <taxon>Bogoriellaceae</taxon>
        <taxon>Georgenia</taxon>
    </lineage>
</organism>
<dbReference type="PANTHER" id="PTHR21666:SF270">
    <property type="entry name" value="MUREIN HYDROLASE ACTIVATOR ENVC"/>
    <property type="match status" value="1"/>
</dbReference>
<feature type="domain" description="M23ase beta-sheet core" evidence="3">
    <location>
        <begin position="150"/>
        <end position="246"/>
    </location>
</feature>
<dbReference type="Pfam" id="PF01551">
    <property type="entry name" value="Peptidase_M23"/>
    <property type="match status" value="1"/>
</dbReference>
<feature type="compositionally biased region" description="Low complexity" evidence="1">
    <location>
        <begin position="59"/>
        <end position="71"/>
    </location>
</feature>
<dbReference type="AlphaFoldDB" id="A0A2Y9C7V3"/>
<dbReference type="InterPro" id="IPR050570">
    <property type="entry name" value="Cell_wall_metabolism_enzyme"/>
</dbReference>
<keyword evidence="4" id="KW-0378">Hydrolase</keyword>
<feature type="compositionally biased region" description="Basic and acidic residues" evidence="1">
    <location>
        <begin position="72"/>
        <end position="86"/>
    </location>
</feature>
<dbReference type="CDD" id="cd12797">
    <property type="entry name" value="M23_peptidase"/>
    <property type="match status" value="1"/>
</dbReference>
<evidence type="ECO:0000256" key="2">
    <source>
        <dbReference type="SAM" id="SignalP"/>
    </source>
</evidence>